<proteinExistence type="predicted"/>
<evidence type="ECO:0000313" key="1">
    <source>
        <dbReference type="EMBL" id="QJA82595.1"/>
    </source>
</evidence>
<sequence>MHSSVLIGRKGVPVVRKTLGPMELRLAIQPDNDREEYLLLLIEELALRVDAATKLGDDYDDRDDDDELIEKLSLADQVSRAGRQVSSMLERMDKNRSQLNEILRLIKSALLDQALVASQEDRLGTLLKSMGAVKELVGKPWDDLRP</sequence>
<reference evidence="1" key="1">
    <citation type="submission" date="2020-03" db="EMBL/GenBank/DDBJ databases">
        <title>The deep terrestrial virosphere.</title>
        <authorList>
            <person name="Holmfeldt K."/>
            <person name="Nilsson E."/>
            <person name="Simone D."/>
            <person name="Lopez-Fernandez M."/>
            <person name="Wu X."/>
            <person name="de Brujin I."/>
            <person name="Lundin D."/>
            <person name="Andersson A."/>
            <person name="Bertilsson S."/>
            <person name="Dopson M."/>
        </authorList>
    </citation>
    <scope>NUCLEOTIDE SEQUENCE</scope>
    <source>
        <strain evidence="1">MM415A00396</strain>
    </source>
</reference>
<dbReference type="AlphaFoldDB" id="A0A6M3KMH4"/>
<gene>
    <name evidence="1" type="ORF">MM415A00396_0031</name>
</gene>
<accession>A0A6M3KMH4</accession>
<name>A0A6M3KMH4_9ZZZZ</name>
<organism evidence="1">
    <name type="scientific">viral metagenome</name>
    <dbReference type="NCBI Taxonomy" id="1070528"/>
    <lineage>
        <taxon>unclassified sequences</taxon>
        <taxon>metagenomes</taxon>
        <taxon>organismal metagenomes</taxon>
    </lineage>
</organism>
<dbReference type="EMBL" id="MT142491">
    <property type="protein sequence ID" value="QJA82595.1"/>
    <property type="molecule type" value="Genomic_DNA"/>
</dbReference>
<protein>
    <submittedName>
        <fullName evidence="1">Uncharacterized protein</fullName>
    </submittedName>
</protein>